<proteinExistence type="inferred from homology"/>
<comment type="function">
    <text evidence="8">Reversible hydration of carbon dioxide.</text>
</comment>
<evidence type="ECO:0000256" key="5">
    <source>
        <dbReference type="ARBA" id="ARBA00023239"/>
    </source>
</evidence>
<evidence type="ECO:0000256" key="3">
    <source>
        <dbReference type="ARBA" id="ARBA00022723"/>
    </source>
</evidence>
<feature type="binding site" evidence="7">
    <location>
        <position position="98"/>
    </location>
    <ligand>
        <name>Zn(2+)</name>
        <dbReference type="ChEBI" id="CHEBI:29105"/>
    </ligand>
</feature>
<comment type="catalytic activity">
    <reaction evidence="6 8">
        <text>hydrogencarbonate + H(+) = CO2 + H2O</text>
        <dbReference type="Rhea" id="RHEA:10748"/>
        <dbReference type="ChEBI" id="CHEBI:15377"/>
        <dbReference type="ChEBI" id="CHEBI:15378"/>
        <dbReference type="ChEBI" id="CHEBI:16526"/>
        <dbReference type="ChEBI" id="CHEBI:17544"/>
        <dbReference type="EC" id="4.2.1.1"/>
    </reaction>
</comment>
<evidence type="ECO:0000256" key="7">
    <source>
        <dbReference type="PIRSR" id="PIRSR601765-1"/>
    </source>
</evidence>
<feature type="binding site" evidence="7">
    <location>
        <position position="42"/>
    </location>
    <ligand>
        <name>Zn(2+)</name>
        <dbReference type="ChEBI" id="CHEBI:29105"/>
    </ligand>
</feature>
<comment type="similarity">
    <text evidence="1 8">Belongs to the beta-class carbonic anhydrase family.</text>
</comment>
<dbReference type="CDD" id="cd00883">
    <property type="entry name" value="beta_CA_cladeA"/>
    <property type="match status" value="1"/>
</dbReference>
<dbReference type="Pfam" id="PF00484">
    <property type="entry name" value="Pro_CA"/>
    <property type="match status" value="1"/>
</dbReference>
<feature type="binding site" evidence="7">
    <location>
        <position position="101"/>
    </location>
    <ligand>
        <name>Zn(2+)</name>
        <dbReference type="ChEBI" id="CHEBI:29105"/>
    </ligand>
</feature>
<keyword evidence="10" id="KW-1185">Reference proteome</keyword>
<dbReference type="EC" id="4.2.1.1" evidence="2 8"/>
<dbReference type="AlphaFoldDB" id="A0A1I1JV76"/>
<dbReference type="InterPro" id="IPR036874">
    <property type="entry name" value="Carbonic_anhydrase_sf"/>
</dbReference>
<evidence type="ECO:0000256" key="2">
    <source>
        <dbReference type="ARBA" id="ARBA00012925"/>
    </source>
</evidence>
<dbReference type="GO" id="GO:0004089">
    <property type="term" value="F:carbonate dehydratase activity"/>
    <property type="evidence" value="ECO:0007669"/>
    <property type="project" value="UniProtKB-UniRule"/>
</dbReference>
<protein>
    <recommendedName>
        <fullName evidence="2 8">Carbonic anhydrase</fullName>
        <ecNumber evidence="2 8">4.2.1.1</ecNumber>
    </recommendedName>
    <alternativeName>
        <fullName evidence="8">Carbonate dehydratase</fullName>
    </alternativeName>
</protein>
<reference evidence="10" key="1">
    <citation type="submission" date="2016-10" db="EMBL/GenBank/DDBJ databases">
        <authorList>
            <person name="Varghese N."/>
            <person name="Submissions S."/>
        </authorList>
    </citation>
    <scope>NUCLEOTIDE SEQUENCE [LARGE SCALE GENOMIC DNA]</scope>
    <source>
        <strain evidence="10">DSM 23439</strain>
    </source>
</reference>
<dbReference type="GO" id="GO:0034599">
    <property type="term" value="P:cellular response to oxidative stress"/>
    <property type="evidence" value="ECO:0007669"/>
    <property type="project" value="TreeGrafter"/>
</dbReference>
<keyword evidence="4 7" id="KW-0862">Zinc</keyword>
<dbReference type="STRING" id="402385.SAMN05421848_1772"/>
<name>A0A1I1JV76_9GAMM</name>
<dbReference type="Gene3D" id="3.40.1050.10">
    <property type="entry name" value="Carbonic anhydrase"/>
    <property type="match status" value="1"/>
</dbReference>
<dbReference type="PROSITE" id="PS00705">
    <property type="entry name" value="PROK_CO2_ANHYDRASE_2"/>
    <property type="match status" value="1"/>
</dbReference>
<evidence type="ECO:0000256" key="6">
    <source>
        <dbReference type="ARBA" id="ARBA00048348"/>
    </source>
</evidence>
<organism evidence="9 10">
    <name type="scientific">Kushneria avicenniae</name>
    <dbReference type="NCBI Taxonomy" id="402385"/>
    <lineage>
        <taxon>Bacteria</taxon>
        <taxon>Pseudomonadati</taxon>
        <taxon>Pseudomonadota</taxon>
        <taxon>Gammaproteobacteria</taxon>
        <taxon>Oceanospirillales</taxon>
        <taxon>Halomonadaceae</taxon>
        <taxon>Kushneria</taxon>
    </lineage>
</organism>
<dbReference type="GO" id="GO:0008270">
    <property type="term" value="F:zinc ion binding"/>
    <property type="evidence" value="ECO:0007669"/>
    <property type="project" value="UniProtKB-UniRule"/>
</dbReference>
<accession>A0A1I1JV76</accession>
<dbReference type="PANTHER" id="PTHR11002">
    <property type="entry name" value="CARBONIC ANHYDRASE"/>
    <property type="match status" value="1"/>
</dbReference>
<keyword evidence="5 8" id="KW-0456">Lyase</keyword>
<evidence type="ECO:0000256" key="1">
    <source>
        <dbReference type="ARBA" id="ARBA00006217"/>
    </source>
</evidence>
<dbReference type="InterPro" id="IPR015892">
    <property type="entry name" value="Carbonic_anhydrase_CS"/>
</dbReference>
<dbReference type="PANTHER" id="PTHR11002:SF76">
    <property type="entry name" value="CARBONIC ANHYDRASE"/>
    <property type="match status" value="1"/>
</dbReference>
<dbReference type="GO" id="GO:0071244">
    <property type="term" value="P:cellular response to carbon dioxide"/>
    <property type="evidence" value="ECO:0007669"/>
    <property type="project" value="TreeGrafter"/>
</dbReference>
<keyword evidence="3 7" id="KW-0479">Metal-binding</keyword>
<sequence length="210" mass="23931">MRFVERLLLENQAWASEISHRSPEIFDRLKSGQSPDVLWIGCSDSRVPAEQLCNAAPGEMFIHRNVANRVCPHEDGFMSVLEFAVAVLKVNHIVVCGHHCCGGVKAAMTDENTGLGHLDHHLEAIRQVRRENAETLESIRDEGERLNHLVALNVMEQVRMLSELTLIKDQWSERRRPSIHGMIYALETGRLQEIHRWDGDENHTFLRDAG</sequence>
<dbReference type="PROSITE" id="PS00704">
    <property type="entry name" value="PROK_CO2_ANHYDRASE_1"/>
    <property type="match status" value="1"/>
</dbReference>
<comment type="cofactor">
    <cofactor evidence="7">
        <name>Zn(2+)</name>
        <dbReference type="ChEBI" id="CHEBI:29105"/>
    </cofactor>
    <text evidence="7">Binds 1 zinc ion per subunit.</text>
</comment>
<evidence type="ECO:0000313" key="9">
    <source>
        <dbReference type="EMBL" id="SFC52141.1"/>
    </source>
</evidence>
<gene>
    <name evidence="9" type="ORF">SAMN05421848_1772</name>
</gene>
<dbReference type="SMART" id="SM00947">
    <property type="entry name" value="Pro_CA"/>
    <property type="match status" value="1"/>
</dbReference>
<dbReference type="EMBL" id="FOLY01000003">
    <property type="protein sequence ID" value="SFC52141.1"/>
    <property type="molecule type" value="Genomic_DNA"/>
</dbReference>
<dbReference type="SUPFAM" id="SSF53056">
    <property type="entry name" value="beta-carbonic anhydrase, cab"/>
    <property type="match status" value="1"/>
</dbReference>
<dbReference type="InterPro" id="IPR001765">
    <property type="entry name" value="Carbonic_anhydrase"/>
</dbReference>
<dbReference type="Proteomes" id="UP000199046">
    <property type="component" value="Unassembled WGS sequence"/>
</dbReference>
<evidence type="ECO:0000256" key="8">
    <source>
        <dbReference type="RuleBase" id="RU003956"/>
    </source>
</evidence>
<evidence type="ECO:0000256" key="4">
    <source>
        <dbReference type="ARBA" id="ARBA00022833"/>
    </source>
</evidence>
<feature type="binding site" evidence="7">
    <location>
        <position position="44"/>
    </location>
    <ligand>
        <name>Zn(2+)</name>
        <dbReference type="ChEBI" id="CHEBI:29105"/>
    </ligand>
</feature>
<dbReference type="GO" id="GO:0015976">
    <property type="term" value="P:carbon utilization"/>
    <property type="evidence" value="ECO:0007669"/>
    <property type="project" value="InterPro"/>
</dbReference>
<evidence type="ECO:0000313" key="10">
    <source>
        <dbReference type="Proteomes" id="UP000199046"/>
    </source>
</evidence>